<evidence type="ECO:0000256" key="1">
    <source>
        <dbReference type="SAM" id="Phobius"/>
    </source>
</evidence>
<reference evidence="2" key="1">
    <citation type="submission" date="2018-06" db="EMBL/GenBank/DDBJ databases">
        <authorList>
            <person name="Zhirakovskaya E."/>
        </authorList>
    </citation>
    <scope>NUCLEOTIDE SEQUENCE</scope>
</reference>
<feature type="transmembrane region" description="Helical" evidence="1">
    <location>
        <begin position="127"/>
        <end position="146"/>
    </location>
</feature>
<dbReference type="EMBL" id="UOFY01000075">
    <property type="protein sequence ID" value="VAX11712.1"/>
    <property type="molecule type" value="Genomic_DNA"/>
</dbReference>
<sequence>MLKISKNTIKFQRKNETHNEAIFKFLALVSIVIAYFLYMSWKYDASTGFGVSILTWSFFVLCTPVADGGFILAFPVRLLFKIKMSFTQIVLWFLAIAINVFYLNTSPDSYELSFITKLLKHILSEPYPYWSILIISALGTLLSIFFGDEMMDVASHKERVINHRHGAKYRSLIVLGLGILTVVAYYYLLSSLNVVLPE</sequence>
<feature type="transmembrane region" description="Helical" evidence="1">
    <location>
        <begin position="53"/>
        <end position="74"/>
    </location>
</feature>
<protein>
    <submittedName>
        <fullName evidence="2">Uncharacterized protein</fullName>
    </submittedName>
</protein>
<evidence type="ECO:0000313" key="2">
    <source>
        <dbReference type="EMBL" id="VAX11712.1"/>
    </source>
</evidence>
<feature type="transmembrane region" description="Helical" evidence="1">
    <location>
        <begin position="21"/>
        <end position="41"/>
    </location>
</feature>
<feature type="transmembrane region" description="Helical" evidence="1">
    <location>
        <begin position="86"/>
        <end position="103"/>
    </location>
</feature>
<organism evidence="2">
    <name type="scientific">hydrothermal vent metagenome</name>
    <dbReference type="NCBI Taxonomy" id="652676"/>
    <lineage>
        <taxon>unclassified sequences</taxon>
        <taxon>metagenomes</taxon>
        <taxon>ecological metagenomes</taxon>
    </lineage>
</organism>
<dbReference type="AlphaFoldDB" id="A0A3B1B6A5"/>
<feature type="transmembrane region" description="Helical" evidence="1">
    <location>
        <begin position="167"/>
        <end position="188"/>
    </location>
</feature>
<name>A0A3B1B6A5_9ZZZZ</name>
<keyword evidence="1" id="KW-0812">Transmembrane</keyword>
<gene>
    <name evidence="2" type="ORF">MNBD_GAMMA25-2135</name>
</gene>
<accession>A0A3B1B6A5</accession>
<keyword evidence="1" id="KW-1133">Transmembrane helix</keyword>
<keyword evidence="1" id="KW-0472">Membrane</keyword>
<proteinExistence type="predicted"/>